<feature type="region of interest" description="Disordered" evidence="2">
    <location>
        <begin position="176"/>
        <end position="232"/>
    </location>
</feature>
<evidence type="ECO:0000256" key="2">
    <source>
        <dbReference type="SAM" id="MobiDB-lite"/>
    </source>
</evidence>
<evidence type="ECO:0000313" key="3">
    <source>
        <dbReference type="EMBL" id="KAF4045196.1"/>
    </source>
</evidence>
<dbReference type="InterPro" id="IPR026619">
    <property type="entry name" value="CEP95"/>
</dbReference>
<evidence type="ECO:0000256" key="1">
    <source>
        <dbReference type="SAM" id="Coils"/>
    </source>
</evidence>
<feature type="compositionally biased region" description="Basic residues" evidence="2">
    <location>
        <begin position="177"/>
        <end position="191"/>
    </location>
</feature>
<feature type="compositionally biased region" description="Polar residues" evidence="2">
    <location>
        <begin position="399"/>
        <end position="413"/>
    </location>
</feature>
<dbReference type="PANTHER" id="PTHR22545:SF0">
    <property type="entry name" value="CENTROSOMAL PROTEIN OF 95 KDA"/>
    <property type="match status" value="1"/>
</dbReference>
<accession>A0A833SSF6</accession>
<name>A0A833SSF6_PHYIN</name>
<dbReference type="Proteomes" id="UP000602510">
    <property type="component" value="Unassembled WGS sequence"/>
</dbReference>
<feature type="compositionally biased region" description="Basic and acidic residues" evidence="2">
    <location>
        <begin position="326"/>
        <end position="341"/>
    </location>
</feature>
<proteinExistence type="predicted"/>
<dbReference type="PANTHER" id="PTHR22545">
    <property type="entry name" value="CENTROSOMAL PROTEIN OF 95 KDA"/>
    <property type="match status" value="1"/>
</dbReference>
<dbReference type="AlphaFoldDB" id="A0A833SSF6"/>
<keyword evidence="4" id="KW-1185">Reference proteome</keyword>
<organism evidence="3 4">
    <name type="scientific">Phytophthora infestans</name>
    <name type="common">Potato late blight agent</name>
    <name type="synonym">Botrytis infestans</name>
    <dbReference type="NCBI Taxonomy" id="4787"/>
    <lineage>
        <taxon>Eukaryota</taxon>
        <taxon>Sar</taxon>
        <taxon>Stramenopiles</taxon>
        <taxon>Oomycota</taxon>
        <taxon>Peronosporomycetes</taxon>
        <taxon>Peronosporales</taxon>
        <taxon>Peronosporaceae</taxon>
        <taxon>Phytophthora</taxon>
    </lineage>
</organism>
<feature type="coiled-coil region" evidence="1">
    <location>
        <begin position="538"/>
        <end position="580"/>
    </location>
</feature>
<feature type="compositionally biased region" description="Basic and acidic residues" evidence="2">
    <location>
        <begin position="192"/>
        <end position="202"/>
    </location>
</feature>
<sequence length="723" mass="82023">MSASPPHVNAPPPQNAQVSTPIDPVEAAISTADQLLLDTNALLSKLGFGDRAFANAADLVASVSSMSVALYEKLFQFRLRDVERVPRTRQDYEHNAQLVTDALRSALLDQVNDDDAADTLTGVNLCAGDLGSIRRLLTMLEQVYLLLFEESQEVGEKLRDVSFASLGMAATEVHATMTKRRVPPKFAKKQRKESTPKSDPVTRSRPKRKKEIGTRSMSQSRGSQKQEEVRIGRAVNAEELRRTSVGGKSRADAIAENNKKRSRLLEKSLKASSSSRVAEPTKRGVRGGSRVAAKTASGRKQQKVNEDLIETKPYGRFVAAGGSSSDEDKLQENENKNKSSDKQGAFFEGVSSVQHNSDESMHFMDDEGVFAQNFSSISIEEEPEESDQAAAEPNEDGENTQPNENTKPSTPRKSANHQEAEEDDELTTSPVKKKVARNEPHAPERPSTSRPRRDPSKSLYPLLPKTRHHAATSKAQAQYLRYKLSLKNHLQDLRQREASQRQHLERAFKSGEHMANVDKIRSRRFEQDVRLHRIAIGLEAKNEEEKQLRQAMSHLLDLEKEKLREEYRMTTSMLKQIQKEHAEREQAMENFYSNQIQLVKEQTRREAKEREVVEKAQRSASEKMMRELRHDRENQLTALLQEKQHLEETRRFCHASQLTQLLEKTEERSVKRTDAFYTAAMKARERHSVKKHKTQRRTSLDPYRDGATPLRKSTTRFSSSTVR</sequence>
<feature type="region of interest" description="Disordered" evidence="2">
    <location>
        <begin position="604"/>
        <end position="626"/>
    </location>
</feature>
<feature type="compositionally biased region" description="Basic and acidic residues" evidence="2">
    <location>
        <begin position="249"/>
        <end position="259"/>
    </location>
</feature>
<dbReference type="EMBL" id="WSZM01000055">
    <property type="protein sequence ID" value="KAF4045196.1"/>
    <property type="molecule type" value="Genomic_DNA"/>
</dbReference>
<feature type="region of interest" description="Disordered" evidence="2">
    <location>
        <begin position="240"/>
        <end position="259"/>
    </location>
</feature>
<comment type="caution">
    <text evidence="3">The sequence shown here is derived from an EMBL/GenBank/DDBJ whole genome shotgun (WGS) entry which is preliminary data.</text>
</comment>
<feature type="compositionally biased region" description="Basic and acidic residues" evidence="2">
    <location>
        <begin position="356"/>
        <end position="365"/>
    </location>
</feature>
<feature type="region of interest" description="Disordered" evidence="2">
    <location>
        <begin position="683"/>
        <end position="723"/>
    </location>
</feature>
<feature type="region of interest" description="Disordered" evidence="2">
    <location>
        <begin position="266"/>
        <end position="475"/>
    </location>
</feature>
<feature type="compositionally biased region" description="Basic residues" evidence="2">
    <location>
        <begin position="684"/>
        <end position="696"/>
    </location>
</feature>
<dbReference type="GO" id="GO:0000922">
    <property type="term" value="C:spindle pole"/>
    <property type="evidence" value="ECO:0007669"/>
    <property type="project" value="InterPro"/>
</dbReference>
<protein>
    <recommendedName>
        <fullName evidence="5">DUF5745 domain-containing protein</fullName>
    </recommendedName>
</protein>
<feature type="compositionally biased region" description="Polar residues" evidence="2">
    <location>
        <begin position="711"/>
        <end position="723"/>
    </location>
</feature>
<feature type="compositionally biased region" description="Acidic residues" evidence="2">
    <location>
        <begin position="379"/>
        <end position="398"/>
    </location>
</feature>
<gene>
    <name evidence="3" type="ORF">GN244_ATG02580</name>
</gene>
<keyword evidence="1" id="KW-0175">Coiled coil</keyword>
<evidence type="ECO:0008006" key="5">
    <source>
        <dbReference type="Google" id="ProtNLM"/>
    </source>
</evidence>
<dbReference type="GO" id="GO:0005813">
    <property type="term" value="C:centrosome"/>
    <property type="evidence" value="ECO:0007669"/>
    <property type="project" value="InterPro"/>
</dbReference>
<reference evidence="3" key="1">
    <citation type="submission" date="2020-04" db="EMBL/GenBank/DDBJ databases">
        <title>Hybrid Assembly of Korean Phytophthora infestans isolates.</title>
        <authorList>
            <person name="Prokchorchik M."/>
            <person name="Lee Y."/>
            <person name="Seo J."/>
            <person name="Cho J.-H."/>
            <person name="Park Y.-E."/>
            <person name="Jang D.-C."/>
            <person name="Im J.-S."/>
            <person name="Choi J.-G."/>
            <person name="Park H.-J."/>
            <person name="Lee G.-B."/>
            <person name="Lee Y.-G."/>
            <person name="Hong S.-Y."/>
            <person name="Cho K."/>
            <person name="Sohn K.H."/>
        </authorList>
    </citation>
    <scope>NUCLEOTIDE SEQUENCE</scope>
    <source>
        <strain evidence="3">KR_1_A1</strain>
    </source>
</reference>
<evidence type="ECO:0000313" key="4">
    <source>
        <dbReference type="Proteomes" id="UP000602510"/>
    </source>
</evidence>